<proteinExistence type="predicted"/>
<evidence type="ECO:0000313" key="4">
    <source>
        <dbReference type="Proteomes" id="UP000034711"/>
    </source>
</evidence>
<dbReference type="GO" id="GO:0016757">
    <property type="term" value="F:glycosyltransferase activity"/>
    <property type="evidence" value="ECO:0007669"/>
    <property type="project" value="TreeGrafter"/>
</dbReference>
<name>A0A0G1XM13_9BACT</name>
<feature type="domain" description="Glycosyltransferase subfamily 4-like N-terminal" evidence="2">
    <location>
        <begin position="12"/>
        <end position="115"/>
    </location>
</feature>
<comment type="caution">
    <text evidence="3">The sequence shown here is derived from an EMBL/GenBank/DDBJ whole genome shotgun (WGS) entry which is preliminary data.</text>
</comment>
<evidence type="ECO:0000313" key="3">
    <source>
        <dbReference type="EMBL" id="KKW31910.1"/>
    </source>
</evidence>
<reference evidence="3 4" key="1">
    <citation type="journal article" date="2015" name="Nature">
        <title>rRNA introns, odd ribosomes, and small enigmatic genomes across a large radiation of phyla.</title>
        <authorList>
            <person name="Brown C.T."/>
            <person name="Hug L.A."/>
            <person name="Thomas B.C."/>
            <person name="Sharon I."/>
            <person name="Castelle C.J."/>
            <person name="Singh A."/>
            <person name="Wilkins M.J."/>
            <person name="Williams K.H."/>
            <person name="Banfield J.F."/>
        </authorList>
    </citation>
    <scope>NUCLEOTIDE SEQUENCE [LARGE SCALE GENOMIC DNA]</scope>
</reference>
<evidence type="ECO:0008006" key="5">
    <source>
        <dbReference type="Google" id="ProtNLM"/>
    </source>
</evidence>
<protein>
    <recommendedName>
        <fullName evidence="5">Glycosyltransferase</fullName>
    </recommendedName>
</protein>
<dbReference type="InterPro" id="IPR050194">
    <property type="entry name" value="Glycosyltransferase_grp1"/>
</dbReference>
<dbReference type="Proteomes" id="UP000034711">
    <property type="component" value="Unassembled WGS sequence"/>
</dbReference>
<dbReference type="PANTHER" id="PTHR45947:SF15">
    <property type="entry name" value="TEICHURONIC ACID BIOSYNTHESIS GLYCOSYLTRANSFERASE TUAC-RELATED"/>
    <property type="match status" value="1"/>
</dbReference>
<dbReference type="PANTHER" id="PTHR45947">
    <property type="entry name" value="SULFOQUINOVOSYL TRANSFERASE SQD2"/>
    <property type="match status" value="1"/>
</dbReference>
<dbReference type="EMBL" id="LCRI01000041">
    <property type="protein sequence ID" value="KKW31910.1"/>
    <property type="molecule type" value="Genomic_DNA"/>
</dbReference>
<feature type="domain" description="Glycosyl transferase family 1" evidence="1">
    <location>
        <begin position="152"/>
        <end position="309"/>
    </location>
</feature>
<sequence length="343" mass="38012">MIGQKGIPARSGGIELHVEELSAELAARGHEVLVFCRRWYTWPIDDYRRVRCIETSGIHTKHLDAITHTFTAILRALKERVDIFHFHGVGPALLCWVPKLLRPHAKIIVTFLGSYCHLTFGTRAIYIPNGTHVPTVTARPDLLQSFGLVSNQYLMMCSRLVRHKGAHTLMAAWKEIRASHPELTAGIKLAIVGDGAFTDDYVQELRTLAASESSIVMTGLQTGENLEQLFTGAYAVVHPSVSEGLPIAVLEAMGYGKCVLASDIPENMELIASAGLQFKAGDVHDLAAQMVMLLTSPEQVKSVGEDARAFVAKHYDWEDIAEQTAYLYEAIQFIPHFKEARTH</sequence>
<dbReference type="CDD" id="cd03801">
    <property type="entry name" value="GT4_PimA-like"/>
    <property type="match status" value="1"/>
</dbReference>
<evidence type="ECO:0000259" key="1">
    <source>
        <dbReference type="Pfam" id="PF00534"/>
    </source>
</evidence>
<accession>A0A0G1XM13</accession>
<dbReference type="InterPro" id="IPR001296">
    <property type="entry name" value="Glyco_trans_1"/>
</dbReference>
<dbReference type="InterPro" id="IPR028098">
    <property type="entry name" value="Glyco_trans_4-like_N"/>
</dbReference>
<evidence type="ECO:0000259" key="2">
    <source>
        <dbReference type="Pfam" id="PF13439"/>
    </source>
</evidence>
<dbReference type="Pfam" id="PF00534">
    <property type="entry name" value="Glycos_transf_1"/>
    <property type="match status" value="1"/>
</dbReference>
<dbReference type="SUPFAM" id="SSF53756">
    <property type="entry name" value="UDP-Glycosyltransferase/glycogen phosphorylase"/>
    <property type="match status" value="1"/>
</dbReference>
<dbReference type="AlphaFoldDB" id="A0A0G1XM13"/>
<gene>
    <name evidence="3" type="ORF">UY77_C0041G0004</name>
</gene>
<organism evidence="3 4">
    <name type="scientific">Candidatus Uhrbacteria bacterium GW2011_GWA2_53_10</name>
    <dbReference type="NCBI Taxonomy" id="1618980"/>
    <lineage>
        <taxon>Bacteria</taxon>
        <taxon>Candidatus Uhriibacteriota</taxon>
    </lineage>
</organism>
<dbReference type="Gene3D" id="3.40.50.2000">
    <property type="entry name" value="Glycogen Phosphorylase B"/>
    <property type="match status" value="3"/>
</dbReference>
<dbReference type="Pfam" id="PF13439">
    <property type="entry name" value="Glyco_transf_4"/>
    <property type="match status" value="1"/>
</dbReference>